<dbReference type="EMBL" id="OC318486">
    <property type="protein sequence ID" value="CAD7402203.1"/>
    <property type="molecule type" value="Genomic_DNA"/>
</dbReference>
<proteinExistence type="predicted"/>
<dbReference type="AlphaFoldDB" id="A0A7R9CTI1"/>
<feature type="compositionally biased region" description="Basic residues" evidence="1">
    <location>
        <begin position="149"/>
        <end position="158"/>
    </location>
</feature>
<evidence type="ECO:0000256" key="1">
    <source>
        <dbReference type="SAM" id="MobiDB-lite"/>
    </source>
</evidence>
<feature type="region of interest" description="Disordered" evidence="1">
    <location>
        <begin position="147"/>
        <end position="169"/>
    </location>
</feature>
<name>A0A7R9CTI1_TIMCR</name>
<organism evidence="2">
    <name type="scientific">Timema cristinae</name>
    <name type="common">Walking stick</name>
    <dbReference type="NCBI Taxonomy" id="61476"/>
    <lineage>
        <taxon>Eukaryota</taxon>
        <taxon>Metazoa</taxon>
        <taxon>Ecdysozoa</taxon>
        <taxon>Arthropoda</taxon>
        <taxon>Hexapoda</taxon>
        <taxon>Insecta</taxon>
        <taxon>Pterygota</taxon>
        <taxon>Neoptera</taxon>
        <taxon>Polyneoptera</taxon>
        <taxon>Phasmatodea</taxon>
        <taxon>Timematodea</taxon>
        <taxon>Timematoidea</taxon>
        <taxon>Timematidae</taxon>
        <taxon>Timema</taxon>
    </lineage>
</organism>
<evidence type="ECO:0000313" key="2">
    <source>
        <dbReference type="EMBL" id="CAD7402203.1"/>
    </source>
</evidence>
<reference evidence="2" key="1">
    <citation type="submission" date="2020-11" db="EMBL/GenBank/DDBJ databases">
        <authorList>
            <person name="Tran Van P."/>
        </authorList>
    </citation>
    <scope>NUCLEOTIDE SEQUENCE</scope>
</reference>
<sequence length="359" mass="39891">MAYIKTGSVIVCGVYCQPADRSEGNQTQDIMLAVSLLVTSSTSPGGGITLSSRVAWNGPFPSPGCGFERIKYNYTTNEISTTSGGNGLIIQTPLPLEGGGEGRDVSSESIGALDNDNANLCGGMGRRPLDLTANLRAKPDLLGTAQHTDKHRAAHRQVRTPLSSPSWHRAAHRQVKTPLFSPPRHRAAHRQVRTPLSSPSWHRAAHRQVKTPLFSPPRHRAAHRQVRTPLSSPSWHRAAHRQVKTPLFSPPRHRAAHRQVRTPLSSPSWHRAAHRQVKTPLFSPPRHRAAHRQVRTPLSSPSWHRAAHRQVKTPLFSPPRHRAAHRQVRTSPSPFLNTSSRVYRQLAEPWDIVISWARA</sequence>
<gene>
    <name evidence="2" type="ORF">TCEB3V08_LOCUS6368</name>
</gene>
<accession>A0A7R9CTI1</accession>
<protein>
    <submittedName>
        <fullName evidence="2">Uncharacterized protein</fullName>
    </submittedName>
</protein>